<dbReference type="EMBL" id="KQ086203">
    <property type="protein sequence ID" value="KLO06485.1"/>
    <property type="molecule type" value="Genomic_DNA"/>
</dbReference>
<organism evidence="1 2">
    <name type="scientific">Schizopora paradoxa</name>
    <dbReference type="NCBI Taxonomy" id="27342"/>
    <lineage>
        <taxon>Eukaryota</taxon>
        <taxon>Fungi</taxon>
        <taxon>Dikarya</taxon>
        <taxon>Basidiomycota</taxon>
        <taxon>Agaricomycotina</taxon>
        <taxon>Agaricomycetes</taxon>
        <taxon>Hymenochaetales</taxon>
        <taxon>Schizoporaceae</taxon>
        <taxon>Schizopora</taxon>
    </lineage>
</organism>
<proteinExistence type="predicted"/>
<dbReference type="InParanoid" id="A0A0H2R3Y4"/>
<dbReference type="Proteomes" id="UP000053477">
    <property type="component" value="Unassembled WGS sequence"/>
</dbReference>
<evidence type="ECO:0000313" key="2">
    <source>
        <dbReference type="Proteomes" id="UP000053477"/>
    </source>
</evidence>
<gene>
    <name evidence="1" type="ORF">SCHPADRAFT_689073</name>
</gene>
<keyword evidence="2" id="KW-1185">Reference proteome</keyword>
<reference evidence="1 2" key="1">
    <citation type="submission" date="2015-04" db="EMBL/GenBank/DDBJ databases">
        <title>Complete genome sequence of Schizopora paradoxa KUC8140, a cosmopolitan wood degrader in East Asia.</title>
        <authorList>
            <consortium name="DOE Joint Genome Institute"/>
            <person name="Min B."/>
            <person name="Park H."/>
            <person name="Jang Y."/>
            <person name="Kim J.-J."/>
            <person name="Kim K.H."/>
            <person name="Pangilinan J."/>
            <person name="Lipzen A."/>
            <person name="Riley R."/>
            <person name="Grigoriev I.V."/>
            <person name="Spatafora J.W."/>
            <person name="Choi I.-G."/>
        </authorList>
    </citation>
    <scope>NUCLEOTIDE SEQUENCE [LARGE SCALE GENOMIC DNA]</scope>
    <source>
        <strain evidence="1 2">KUC8140</strain>
    </source>
</reference>
<dbReference type="AlphaFoldDB" id="A0A0H2R3Y4"/>
<protein>
    <submittedName>
        <fullName evidence="1">Uncharacterized protein</fullName>
    </submittedName>
</protein>
<sequence>MAESDDGVEMVQGGRRIVVQRKVFFRLRCVARRQCVLVWKKASFVIGEKPYRSTRRRLLGLSSPVFTLRSPFNTISDPKTLHPRDRSHRTAYIIYCTSHSPPNFELADIIHDTISEPAALLPPTEPEPQSFLNRNATTRGSDDTTRIVSIGRSSSMKEVRRKRIWFRANRRTPHQGENLEDEIVRQISIHSLTHNQPSHFLSSSIRPFSL</sequence>
<name>A0A0H2R3Y4_9AGAM</name>
<accession>A0A0H2R3Y4</accession>
<evidence type="ECO:0000313" key="1">
    <source>
        <dbReference type="EMBL" id="KLO06485.1"/>
    </source>
</evidence>